<protein>
    <submittedName>
        <fullName evidence="1">Uncharacterized protein</fullName>
    </submittedName>
</protein>
<name>Q33AX9_ORYSJ</name>
<accession>Q33AX9</accession>
<sequence length="262" mass="28638">MSQIKINISMSTNSTKYKQTSTIEHAQLHTSTQAVDVESAHKQQLGARAPEGARRSEGGLDEDGDKYFLWKGVLIVIGARSALPMAATHGLGHRRRPVHSGLLLLAVTNTVEVVVSSLPLSFSHSIWRERGRIHTYSGGGGSISLVERGESSTLLILSPSLWTNRRRHPPVVSPPPRSEPPIVAQFLGSARRDYSIFVNVYFIFINMSTGGGVNGEHVGSGIGGDENDNTNRGNNNKQQCLILRSVLWVYYSINLSVKKATR</sequence>
<reference evidence="1" key="1">
    <citation type="journal article" date="2003" name="Science">
        <title>In-depth view of structure, activity, and evolution of rice chromosome 10.</title>
        <authorList>
            <consortium name="Rice Chromosome 10 Sequencing Consortium"/>
        </authorList>
    </citation>
    <scope>NUCLEOTIDE SEQUENCE [LARGE SCALE GENOMIC DNA]</scope>
</reference>
<dbReference type="AlphaFoldDB" id="Q33AX9"/>
<gene>
    <name evidence="1" type="ordered locus">LOC_Os10g07030</name>
</gene>
<evidence type="ECO:0000313" key="1">
    <source>
        <dbReference type="EMBL" id="ABB46796.1"/>
    </source>
</evidence>
<dbReference type="EMBL" id="DP000086">
    <property type="protein sequence ID" value="ABB46796.1"/>
    <property type="molecule type" value="Genomic_DNA"/>
</dbReference>
<organism evidence="1">
    <name type="scientific">Oryza sativa subsp. japonica</name>
    <name type="common">Rice</name>
    <dbReference type="NCBI Taxonomy" id="39947"/>
    <lineage>
        <taxon>Eukaryota</taxon>
        <taxon>Viridiplantae</taxon>
        <taxon>Streptophyta</taxon>
        <taxon>Embryophyta</taxon>
        <taxon>Tracheophyta</taxon>
        <taxon>Spermatophyta</taxon>
        <taxon>Magnoliopsida</taxon>
        <taxon>Liliopsida</taxon>
        <taxon>Poales</taxon>
        <taxon>Poaceae</taxon>
        <taxon>BOP clade</taxon>
        <taxon>Oryzoideae</taxon>
        <taxon>Oryzeae</taxon>
        <taxon>Oryzinae</taxon>
        <taxon>Oryza</taxon>
        <taxon>Oryza sativa</taxon>
    </lineage>
</organism>
<proteinExistence type="predicted"/>
<reference evidence="1" key="3">
    <citation type="submission" date="2006-07" db="EMBL/GenBank/DDBJ databases">
        <authorList>
            <person name="Buell R."/>
        </authorList>
    </citation>
    <scope>NUCLEOTIDE SEQUENCE</scope>
</reference>
<reference evidence="1" key="2">
    <citation type="submission" date="2003-05" db="EMBL/GenBank/DDBJ databases">
        <authorList>
            <person name="Buell C.R."/>
            <person name="Wing R.A."/>
            <person name="McCombie W.R."/>
            <person name="Messing J."/>
            <person name="Yuan Q."/>
            <person name="Ouyang S."/>
        </authorList>
    </citation>
    <scope>NUCLEOTIDE SEQUENCE</scope>
</reference>